<dbReference type="EMBL" id="JBHFNQ010000233">
    <property type="protein sequence ID" value="MFB2881621.1"/>
    <property type="molecule type" value="Genomic_DNA"/>
</dbReference>
<proteinExistence type="predicted"/>
<dbReference type="RefSeq" id="WP_413274596.1">
    <property type="nucleotide sequence ID" value="NZ_JBHFNQ010000233.1"/>
</dbReference>
<name>A0ABV4XHA2_9CYAN</name>
<sequence length="205" mass="22710">MNLNLRIIATLNCLLPIATFTVITATKTVEAQTTAANCLREAQNYFYSALFGSSVTKEKAANLAAELCREYRSPETLICAKEAQKLFEDALFGKFSNDERKERSLTLAVDLCKLAGTKQSVICATEAQKFLDNTFFGILNNEEKSERSTTLAVDLCRVGGTTEAVTCVKTAYPGFDEALLDQDLSMNERRMQAVERAVEFCRQAD</sequence>
<evidence type="ECO:0000313" key="2">
    <source>
        <dbReference type="Proteomes" id="UP001576774"/>
    </source>
</evidence>
<keyword evidence="2" id="KW-1185">Reference proteome</keyword>
<accession>A0ABV4XHA2</accession>
<protein>
    <submittedName>
        <fullName evidence="1">Uncharacterized protein</fullName>
    </submittedName>
</protein>
<comment type="caution">
    <text evidence="1">The sequence shown here is derived from an EMBL/GenBank/DDBJ whole genome shotgun (WGS) entry which is preliminary data.</text>
</comment>
<gene>
    <name evidence="1" type="ORF">ACE1CC_32625</name>
</gene>
<evidence type="ECO:0000313" key="1">
    <source>
        <dbReference type="EMBL" id="MFB2881621.1"/>
    </source>
</evidence>
<reference evidence="1 2" key="1">
    <citation type="submission" date="2024-09" db="EMBL/GenBank/DDBJ databases">
        <title>Floridaenema gen nov. (Aerosakkonemataceae, Aerosakkonematales ord. nov., Cyanobacteria) from benthic tropical and subtropical fresh waters, with the description of four new species.</title>
        <authorList>
            <person name="Moretto J.A."/>
            <person name="Berthold D.E."/>
            <person name="Lefler F.W."/>
            <person name="Huang I.-S."/>
            <person name="Laughinghouse H. IV."/>
        </authorList>
    </citation>
    <scope>NUCLEOTIDE SEQUENCE [LARGE SCALE GENOMIC DNA]</scope>
    <source>
        <strain evidence="1 2">BLCC-F46</strain>
    </source>
</reference>
<dbReference type="Proteomes" id="UP001576774">
    <property type="component" value="Unassembled WGS sequence"/>
</dbReference>
<organism evidence="1 2">
    <name type="scientific">Floridaenema aerugineum BLCC-F46</name>
    <dbReference type="NCBI Taxonomy" id="3153654"/>
    <lineage>
        <taxon>Bacteria</taxon>
        <taxon>Bacillati</taxon>
        <taxon>Cyanobacteriota</taxon>
        <taxon>Cyanophyceae</taxon>
        <taxon>Oscillatoriophycideae</taxon>
        <taxon>Aerosakkonematales</taxon>
        <taxon>Aerosakkonemataceae</taxon>
        <taxon>Floridanema</taxon>
        <taxon>Floridanema aerugineum</taxon>
    </lineage>
</organism>